<dbReference type="EMBL" id="ML210227">
    <property type="protein sequence ID" value="TFK22995.1"/>
    <property type="molecule type" value="Genomic_DNA"/>
</dbReference>
<evidence type="ECO:0000313" key="2">
    <source>
        <dbReference type="EMBL" id="TFK22995.1"/>
    </source>
</evidence>
<feature type="signal peptide" evidence="1">
    <location>
        <begin position="1"/>
        <end position="31"/>
    </location>
</feature>
<keyword evidence="3" id="KW-1185">Reference proteome</keyword>
<dbReference type="Proteomes" id="UP000307440">
    <property type="component" value="Unassembled WGS sequence"/>
</dbReference>
<evidence type="ECO:0000313" key="3">
    <source>
        <dbReference type="Proteomes" id="UP000307440"/>
    </source>
</evidence>
<sequence>MIGAAPAAAVGAVSRLILLLIFLNVQTCSNGLCAPTAGSIGAHSNNSAQKNICVDDRVEPTESAVLSKYYRANCSEHGPQMIMGGLGLPRKGAKGAVGNCRGTIRLNFCTHITKPA</sequence>
<evidence type="ECO:0008006" key="4">
    <source>
        <dbReference type="Google" id="ProtNLM"/>
    </source>
</evidence>
<keyword evidence="1" id="KW-0732">Signal</keyword>
<name>A0A5C3KS09_COPMA</name>
<organism evidence="2 3">
    <name type="scientific">Coprinopsis marcescibilis</name>
    <name type="common">Agaric fungus</name>
    <name type="synonym">Psathyrella marcescibilis</name>
    <dbReference type="NCBI Taxonomy" id="230819"/>
    <lineage>
        <taxon>Eukaryota</taxon>
        <taxon>Fungi</taxon>
        <taxon>Dikarya</taxon>
        <taxon>Basidiomycota</taxon>
        <taxon>Agaricomycotina</taxon>
        <taxon>Agaricomycetes</taxon>
        <taxon>Agaricomycetidae</taxon>
        <taxon>Agaricales</taxon>
        <taxon>Agaricineae</taxon>
        <taxon>Psathyrellaceae</taxon>
        <taxon>Coprinopsis</taxon>
    </lineage>
</organism>
<feature type="chain" id="PRO_5022831802" description="Hydrophobin" evidence="1">
    <location>
        <begin position="32"/>
        <end position="116"/>
    </location>
</feature>
<protein>
    <recommendedName>
        <fullName evidence="4">Hydrophobin</fullName>
    </recommendedName>
</protein>
<proteinExistence type="predicted"/>
<evidence type="ECO:0000256" key="1">
    <source>
        <dbReference type="SAM" id="SignalP"/>
    </source>
</evidence>
<accession>A0A5C3KS09</accession>
<dbReference type="AlphaFoldDB" id="A0A5C3KS09"/>
<reference evidence="2 3" key="1">
    <citation type="journal article" date="2019" name="Nat. Ecol. Evol.">
        <title>Megaphylogeny resolves global patterns of mushroom evolution.</title>
        <authorList>
            <person name="Varga T."/>
            <person name="Krizsan K."/>
            <person name="Foldi C."/>
            <person name="Dima B."/>
            <person name="Sanchez-Garcia M."/>
            <person name="Sanchez-Ramirez S."/>
            <person name="Szollosi G.J."/>
            <person name="Szarkandi J.G."/>
            <person name="Papp V."/>
            <person name="Albert L."/>
            <person name="Andreopoulos W."/>
            <person name="Angelini C."/>
            <person name="Antonin V."/>
            <person name="Barry K.W."/>
            <person name="Bougher N.L."/>
            <person name="Buchanan P."/>
            <person name="Buyck B."/>
            <person name="Bense V."/>
            <person name="Catcheside P."/>
            <person name="Chovatia M."/>
            <person name="Cooper J."/>
            <person name="Damon W."/>
            <person name="Desjardin D."/>
            <person name="Finy P."/>
            <person name="Geml J."/>
            <person name="Haridas S."/>
            <person name="Hughes K."/>
            <person name="Justo A."/>
            <person name="Karasinski D."/>
            <person name="Kautmanova I."/>
            <person name="Kiss B."/>
            <person name="Kocsube S."/>
            <person name="Kotiranta H."/>
            <person name="LaButti K.M."/>
            <person name="Lechner B.E."/>
            <person name="Liimatainen K."/>
            <person name="Lipzen A."/>
            <person name="Lukacs Z."/>
            <person name="Mihaltcheva S."/>
            <person name="Morgado L.N."/>
            <person name="Niskanen T."/>
            <person name="Noordeloos M.E."/>
            <person name="Ohm R.A."/>
            <person name="Ortiz-Santana B."/>
            <person name="Ovrebo C."/>
            <person name="Racz N."/>
            <person name="Riley R."/>
            <person name="Savchenko A."/>
            <person name="Shiryaev A."/>
            <person name="Soop K."/>
            <person name="Spirin V."/>
            <person name="Szebenyi C."/>
            <person name="Tomsovsky M."/>
            <person name="Tulloss R.E."/>
            <person name="Uehling J."/>
            <person name="Grigoriev I.V."/>
            <person name="Vagvolgyi C."/>
            <person name="Papp T."/>
            <person name="Martin F.M."/>
            <person name="Miettinen O."/>
            <person name="Hibbett D.S."/>
            <person name="Nagy L.G."/>
        </authorList>
    </citation>
    <scope>NUCLEOTIDE SEQUENCE [LARGE SCALE GENOMIC DNA]</scope>
    <source>
        <strain evidence="2 3">CBS 121175</strain>
    </source>
</reference>
<gene>
    <name evidence="2" type="ORF">FA15DRAFT_657035</name>
</gene>